<evidence type="ECO:0008006" key="4">
    <source>
        <dbReference type="Google" id="ProtNLM"/>
    </source>
</evidence>
<dbReference type="EMBL" id="VCAO01000003">
    <property type="protein sequence ID" value="TMM48062.1"/>
    <property type="molecule type" value="Genomic_DNA"/>
</dbReference>
<organism evidence="2 3">
    <name type="scientific">Qipengyuania marisflavi</name>
    <dbReference type="NCBI Taxonomy" id="2486356"/>
    <lineage>
        <taxon>Bacteria</taxon>
        <taxon>Pseudomonadati</taxon>
        <taxon>Pseudomonadota</taxon>
        <taxon>Alphaproteobacteria</taxon>
        <taxon>Sphingomonadales</taxon>
        <taxon>Erythrobacteraceae</taxon>
        <taxon>Qipengyuania</taxon>
    </lineage>
</organism>
<evidence type="ECO:0000313" key="3">
    <source>
        <dbReference type="Proteomes" id="UP000309668"/>
    </source>
</evidence>
<dbReference type="RefSeq" id="WP_138617371.1">
    <property type="nucleotide sequence ID" value="NZ_VCAO01000003.1"/>
</dbReference>
<dbReference type="AlphaFoldDB" id="A0A5S3P4U9"/>
<dbReference type="OrthoDB" id="8480631at2"/>
<reference evidence="2 3" key="1">
    <citation type="submission" date="2019-05" db="EMBL/GenBank/DDBJ databases">
        <title>Erythrobacter marisflavi sp. nov., isolated from isolated from water of an estuary environment.</title>
        <authorList>
            <person name="Yoon J.-H."/>
        </authorList>
    </citation>
    <scope>NUCLEOTIDE SEQUENCE [LARGE SCALE GENOMIC DNA]</scope>
    <source>
        <strain evidence="2 3">KEM-5</strain>
    </source>
</reference>
<comment type="caution">
    <text evidence="2">The sequence shown here is derived from an EMBL/GenBank/DDBJ whole genome shotgun (WGS) entry which is preliminary data.</text>
</comment>
<dbReference type="Proteomes" id="UP000309668">
    <property type="component" value="Unassembled WGS sequence"/>
</dbReference>
<keyword evidence="3" id="KW-1185">Reference proteome</keyword>
<name>A0A5S3P4U9_9SPHN</name>
<protein>
    <recommendedName>
        <fullName evidence="4">Terminase</fullName>
    </recommendedName>
</protein>
<accession>A0A5S3P4U9</accession>
<dbReference type="Gene3D" id="1.10.10.60">
    <property type="entry name" value="Homeodomain-like"/>
    <property type="match status" value="1"/>
</dbReference>
<evidence type="ECO:0000313" key="2">
    <source>
        <dbReference type="EMBL" id="TMM48062.1"/>
    </source>
</evidence>
<sequence>MTKDAEQAAPEWAARFLAALRAGSGVRAAARAAGVTSSTPYHRRTANADFRKAWDAIKPVDDRRKRKSGPPAQRGAAKIDRFLEELAATSNVAAAADTADIATATVYRLRRDDPDFARRWYAALAEGYDNLEMELLQHLRRGESTGDAAAKSAGSSADRGKFDIPNALRCLTAHRDTVAREKGRRTLAEEVTTIAAINTKIDAMRARARESEAAIRKARKSAAAGKPQRDTHGDA</sequence>
<feature type="region of interest" description="Disordered" evidence="1">
    <location>
        <begin position="208"/>
        <end position="235"/>
    </location>
</feature>
<evidence type="ECO:0000256" key="1">
    <source>
        <dbReference type="SAM" id="MobiDB-lite"/>
    </source>
</evidence>
<gene>
    <name evidence="2" type="ORF">FEV51_07075</name>
</gene>
<proteinExistence type="predicted"/>